<dbReference type="EMBL" id="MHIS01000006">
    <property type="protein sequence ID" value="OGY56820.1"/>
    <property type="molecule type" value="Genomic_DNA"/>
</dbReference>
<dbReference type="InterPro" id="IPR035980">
    <property type="entry name" value="Ribosomal_bS6_sf"/>
</dbReference>
<comment type="caution">
    <text evidence="5">The sequence shown here is derived from an EMBL/GenBank/DDBJ whole genome shotgun (WGS) entry which is preliminary data.</text>
</comment>
<evidence type="ECO:0000256" key="4">
    <source>
        <dbReference type="SAM" id="MobiDB-lite"/>
    </source>
</evidence>
<evidence type="ECO:0000256" key="2">
    <source>
        <dbReference type="ARBA" id="ARBA00035294"/>
    </source>
</evidence>
<evidence type="ECO:0000256" key="1">
    <source>
        <dbReference type="ARBA" id="ARBA00009512"/>
    </source>
</evidence>
<gene>
    <name evidence="5" type="ORF">A2119_03075</name>
</gene>
<dbReference type="AlphaFoldDB" id="A0A1G1YYV3"/>
<accession>A0A1G1YYV3</accession>
<dbReference type="GO" id="GO:0019843">
    <property type="term" value="F:rRNA binding"/>
    <property type="evidence" value="ECO:0007669"/>
    <property type="project" value="InterPro"/>
</dbReference>
<organism evidence="5 6">
    <name type="scientific">Candidatus Colwellbacteria bacterium GWA2_46_10</name>
    <dbReference type="NCBI Taxonomy" id="1797684"/>
    <lineage>
        <taxon>Bacteria</taxon>
        <taxon>Candidatus Colwelliibacteriota</taxon>
    </lineage>
</organism>
<feature type="compositionally biased region" description="Basic and acidic residues" evidence="4">
    <location>
        <begin position="98"/>
        <end position="111"/>
    </location>
</feature>
<protein>
    <recommendedName>
        <fullName evidence="2">Small ribosomal subunit protein bS6</fullName>
    </recommendedName>
    <alternativeName>
        <fullName evidence="3">30S ribosomal protein S6</fullName>
    </alternativeName>
</protein>
<feature type="region of interest" description="Disordered" evidence="4">
    <location>
        <begin position="98"/>
        <end position="141"/>
    </location>
</feature>
<dbReference type="Proteomes" id="UP000178179">
    <property type="component" value="Unassembled WGS sequence"/>
</dbReference>
<name>A0A1G1YYV3_9BACT</name>
<dbReference type="GO" id="GO:0003735">
    <property type="term" value="F:structural constituent of ribosome"/>
    <property type="evidence" value="ECO:0007669"/>
    <property type="project" value="InterPro"/>
</dbReference>
<dbReference type="Gene3D" id="3.30.70.60">
    <property type="match status" value="1"/>
</dbReference>
<dbReference type="Pfam" id="PF01250">
    <property type="entry name" value="Ribosomal_S6"/>
    <property type="match status" value="1"/>
</dbReference>
<reference evidence="5 6" key="1">
    <citation type="journal article" date="2016" name="Nat. Commun.">
        <title>Thousands of microbial genomes shed light on interconnected biogeochemical processes in an aquifer system.</title>
        <authorList>
            <person name="Anantharaman K."/>
            <person name="Brown C.T."/>
            <person name="Hug L.A."/>
            <person name="Sharon I."/>
            <person name="Castelle C.J."/>
            <person name="Probst A.J."/>
            <person name="Thomas B.C."/>
            <person name="Singh A."/>
            <person name="Wilkins M.J."/>
            <person name="Karaoz U."/>
            <person name="Brodie E.L."/>
            <person name="Williams K.H."/>
            <person name="Hubbard S.S."/>
            <person name="Banfield J.F."/>
        </authorList>
    </citation>
    <scope>NUCLEOTIDE SEQUENCE [LARGE SCALE GENOMIC DNA]</scope>
</reference>
<dbReference type="InterPro" id="IPR000529">
    <property type="entry name" value="Ribosomal_bS6"/>
</dbReference>
<dbReference type="SUPFAM" id="SSF54995">
    <property type="entry name" value="Ribosomal protein S6"/>
    <property type="match status" value="1"/>
</dbReference>
<dbReference type="InterPro" id="IPR014717">
    <property type="entry name" value="Transl_elong_EF1B/ribsomal_bS6"/>
</dbReference>
<evidence type="ECO:0000313" key="5">
    <source>
        <dbReference type="EMBL" id="OGY56820.1"/>
    </source>
</evidence>
<evidence type="ECO:0000313" key="6">
    <source>
        <dbReference type="Proteomes" id="UP000178179"/>
    </source>
</evidence>
<dbReference type="GO" id="GO:0005840">
    <property type="term" value="C:ribosome"/>
    <property type="evidence" value="ECO:0007669"/>
    <property type="project" value="InterPro"/>
</dbReference>
<dbReference type="GO" id="GO:0006412">
    <property type="term" value="P:translation"/>
    <property type="evidence" value="ECO:0007669"/>
    <property type="project" value="InterPro"/>
</dbReference>
<comment type="similarity">
    <text evidence="1">Belongs to the bacterial ribosomal protein bS6 family.</text>
</comment>
<proteinExistence type="inferred from homology"/>
<evidence type="ECO:0000256" key="3">
    <source>
        <dbReference type="ARBA" id="ARBA00035520"/>
    </source>
</evidence>
<sequence>METEKSTYEISFLARTEEGAGTVLRYLNQVGADVTGEQQIEQINLAYPIKKHSSAYLGCIHFALKPGEVETLKDTLRFEDGILRYTIVTPPFVKEADFQPRGPRIMERTSSERPPSGDAAASNEDLEAKLEEISGSLDSEA</sequence>